<dbReference type="Pfam" id="PF08401">
    <property type="entry name" value="ArdcN"/>
    <property type="match status" value="1"/>
</dbReference>
<dbReference type="EMBL" id="JACIEQ010000003">
    <property type="protein sequence ID" value="MBB4022536.1"/>
    <property type="molecule type" value="Genomic_DNA"/>
</dbReference>
<feature type="domain" description="Polyvalent protein metallopeptidase" evidence="2">
    <location>
        <begin position="163"/>
        <end position="289"/>
    </location>
</feature>
<dbReference type="Proteomes" id="UP000585681">
    <property type="component" value="Unassembled WGS sequence"/>
</dbReference>
<dbReference type="Pfam" id="PF18818">
    <property type="entry name" value="MPTase-PolyVal"/>
    <property type="match status" value="1"/>
</dbReference>
<name>A0A840CID8_9RHOB</name>
<organism evidence="3 4">
    <name type="scientific">Actibacterium naphthalenivorans</name>
    <dbReference type="NCBI Taxonomy" id="1614693"/>
    <lineage>
        <taxon>Bacteria</taxon>
        <taxon>Pseudomonadati</taxon>
        <taxon>Pseudomonadota</taxon>
        <taxon>Alphaproteobacteria</taxon>
        <taxon>Rhodobacterales</taxon>
        <taxon>Roseobacteraceae</taxon>
        <taxon>Actibacterium</taxon>
    </lineage>
</organism>
<proteinExistence type="predicted"/>
<reference evidence="3" key="1">
    <citation type="submission" date="2020-08" db="EMBL/GenBank/DDBJ databases">
        <title>Genomic Encyclopedia of Type Strains, Phase IV (KMG-IV): sequencing the most valuable type-strain genomes for metagenomic binning, comparative biology and taxonomic classification.</title>
        <authorList>
            <person name="Goeker M."/>
        </authorList>
    </citation>
    <scope>NUCLEOTIDE SEQUENCE [LARGE SCALE GENOMIC DNA]</scope>
    <source>
        <strain evidence="3">DSM 105040</strain>
    </source>
</reference>
<evidence type="ECO:0000259" key="1">
    <source>
        <dbReference type="Pfam" id="PF08401"/>
    </source>
</evidence>
<dbReference type="InterPro" id="IPR041459">
    <property type="entry name" value="MPTase-PolyVal"/>
</dbReference>
<gene>
    <name evidence="3" type="ORF">GGR17_002355</name>
</gene>
<feature type="domain" description="N-terminal" evidence="1">
    <location>
        <begin position="16"/>
        <end position="135"/>
    </location>
</feature>
<dbReference type="AlphaFoldDB" id="A0A840CID8"/>
<sequence>MRNRLPDERGKPMKTDIYERVTNKIIADLEQGELTWLKPWSSGNLEGKITKPLRHNGVPYNGINILMLWGAAVESGYLSPFWMTFKQAKELGAHVKKGERGNLVVYANTITKTEEQDDSSEEERKIPFMKGYSVFNVEQIEGLPEHYYATPEPVIDPATRIDHAEEFFGHVGADIRHGGNSAHYAGGSDHVQMPIFESFRSPEAYYATLAHELTHWTKHKSRLDREFGRKRWGDEGYAREELVAELGAAFLCADLELTPEPGTDHAAYIQSWLKVLKDDKRAIFNAASHAQRAADFLHGCQPMVEADSKEEVAA</sequence>
<dbReference type="PIRSF" id="PIRSF037112">
    <property type="entry name" value="Antirestriction_ArdC"/>
    <property type="match status" value="1"/>
</dbReference>
<dbReference type="GO" id="GO:0003697">
    <property type="term" value="F:single-stranded DNA binding"/>
    <property type="evidence" value="ECO:0007669"/>
    <property type="project" value="InterPro"/>
</dbReference>
<dbReference type="InterPro" id="IPR013610">
    <property type="entry name" value="ArdC_N"/>
</dbReference>
<keyword evidence="4" id="KW-1185">Reference proteome</keyword>
<accession>A0A840CID8</accession>
<dbReference type="InterPro" id="IPR017113">
    <property type="entry name" value="Antirestriction_ArdC"/>
</dbReference>
<evidence type="ECO:0000259" key="2">
    <source>
        <dbReference type="Pfam" id="PF18818"/>
    </source>
</evidence>
<protein>
    <submittedName>
        <fullName evidence="3">Antirestriction protein ArdC</fullName>
    </submittedName>
</protein>
<comment type="caution">
    <text evidence="3">The sequence shown here is derived from an EMBL/GenBank/DDBJ whole genome shotgun (WGS) entry which is preliminary data.</text>
</comment>
<evidence type="ECO:0000313" key="3">
    <source>
        <dbReference type="EMBL" id="MBB4022536.1"/>
    </source>
</evidence>
<evidence type="ECO:0000313" key="4">
    <source>
        <dbReference type="Proteomes" id="UP000585681"/>
    </source>
</evidence>